<proteinExistence type="predicted"/>
<sequence length="114" mass="12693">MTFSDRPQQQSRERYRSGCMSCQRASPEADEKGKGGSVLPTTEQGAWVGKQAHTYLQSLGGRWEPIVVQVQPCVISVEIVLAQRPCGLLTQAERAMFLACPDTRKQSQEEDVRP</sequence>
<accession>A0ACC2G9R8</accession>
<name>A0ACC2G9R8_DALPE</name>
<reference evidence="1" key="1">
    <citation type="submission" date="2021-05" db="EMBL/GenBank/DDBJ databases">
        <authorList>
            <person name="Pan Q."/>
            <person name="Jouanno E."/>
            <person name="Zahm M."/>
            <person name="Klopp C."/>
            <person name="Cabau C."/>
            <person name="Louis A."/>
            <person name="Berthelot C."/>
            <person name="Parey E."/>
            <person name="Roest Crollius H."/>
            <person name="Montfort J."/>
            <person name="Robinson-Rechavi M."/>
            <person name="Bouchez O."/>
            <person name="Lampietro C."/>
            <person name="Lopez Roques C."/>
            <person name="Donnadieu C."/>
            <person name="Postlethwait J."/>
            <person name="Bobe J."/>
            <person name="Dillon D."/>
            <person name="Chandos A."/>
            <person name="von Hippel F."/>
            <person name="Guiguen Y."/>
        </authorList>
    </citation>
    <scope>NUCLEOTIDE SEQUENCE</scope>
    <source>
        <strain evidence="1">YG-Jan2019</strain>
    </source>
</reference>
<organism evidence="1 2">
    <name type="scientific">Dallia pectoralis</name>
    <name type="common">Alaska blackfish</name>
    <dbReference type="NCBI Taxonomy" id="75939"/>
    <lineage>
        <taxon>Eukaryota</taxon>
        <taxon>Metazoa</taxon>
        <taxon>Chordata</taxon>
        <taxon>Craniata</taxon>
        <taxon>Vertebrata</taxon>
        <taxon>Euteleostomi</taxon>
        <taxon>Actinopterygii</taxon>
        <taxon>Neopterygii</taxon>
        <taxon>Teleostei</taxon>
        <taxon>Protacanthopterygii</taxon>
        <taxon>Esociformes</taxon>
        <taxon>Umbridae</taxon>
        <taxon>Dallia</taxon>
    </lineage>
</organism>
<protein>
    <submittedName>
        <fullName evidence="1">Uncharacterized protein</fullName>
    </submittedName>
</protein>
<evidence type="ECO:0000313" key="2">
    <source>
        <dbReference type="Proteomes" id="UP001157502"/>
    </source>
</evidence>
<keyword evidence="2" id="KW-1185">Reference proteome</keyword>
<dbReference type="Proteomes" id="UP001157502">
    <property type="component" value="Chromosome 16"/>
</dbReference>
<evidence type="ECO:0000313" key="1">
    <source>
        <dbReference type="EMBL" id="KAJ8000376.1"/>
    </source>
</evidence>
<dbReference type="EMBL" id="CM055743">
    <property type="protein sequence ID" value="KAJ8000376.1"/>
    <property type="molecule type" value="Genomic_DNA"/>
</dbReference>
<gene>
    <name evidence="1" type="ORF">DPEC_G00204180</name>
</gene>
<comment type="caution">
    <text evidence="1">The sequence shown here is derived from an EMBL/GenBank/DDBJ whole genome shotgun (WGS) entry which is preliminary data.</text>
</comment>